<dbReference type="EMBL" id="FMUS01000010">
    <property type="protein sequence ID" value="SCY57282.1"/>
    <property type="molecule type" value="Genomic_DNA"/>
</dbReference>
<dbReference type="PANTHER" id="PTHR48097:SF9">
    <property type="entry name" value="L-THREONINE ALDOLASE"/>
    <property type="match status" value="1"/>
</dbReference>
<dbReference type="SUPFAM" id="SSF53383">
    <property type="entry name" value="PLP-dependent transferases"/>
    <property type="match status" value="1"/>
</dbReference>
<dbReference type="AlphaFoldDB" id="A0A1G5H0A2"/>
<dbReference type="CDD" id="cd06502">
    <property type="entry name" value="TA_like"/>
    <property type="match status" value="1"/>
</dbReference>
<gene>
    <name evidence="7" type="ORF">SAMN03080606_01861</name>
</gene>
<keyword evidence="4" id="KW-0456">Lyase</keyword>
<keyword evidence="3" id="KW-0663">Pyridoxal phosphate</keyword>
<proteinExistence type="inferred from homology"/>
<sequence>MGYIDLRSDTVTLPTEEMMKEILAAELGDDVYGDDETVNRLETKAANIVGKEGALLVPTGTMGNLIAVMAHTMPGQEIILEESSHIFLYEVGGIARVAGVQARTLKGIDGLPAIDDIEAAIRQENIHFPETGLICIENTHNMAGGMAIKPERMNEIFALARSKDIPIHLDGARVFNAANYLRVDVKEITKHIDSIMFCLSKGLSAPVGSILAGTNEFIKRGRKYRKMLGGGMRQAGIIAAAGIVALDKMTERLDVDHQNAMFLALELNKLKGVSVEIDKVHTNIVNVDFYETGYKIPQLVNSMKDRGLLVNPRNSRLIRFVTHRGINKEDIYRTIEIIKDILK</sequence>
<evidence type="ECO:0000256" key="3">
    <source>
        <dbReference type="ARBA" id="ARBA00022898"/>
    </source>
</evidence>
<accession>A0A1G5H0A2</accession>
<dbReference type="InterPro" id="IPR015424">
    <property type="entry name" value="PyrdxlP-dep_Trfase"/>
</dbReference>
<dbReference type="GO" id="GO:0006545">
    <property type="term" value="P:glycine biosynthetic process"/>
    <property type="evidence" value="ECO:0007669"/>
    <property type="project" value="TreeGrafter"/>
</dbReference>
<evidence type="ECO:0000256" key="1">
    <source>
        <dbReference type="ARBA" id="ARBA00001933"/>
    </source>
</evidence>
<comment type="similarity">
    <text evidence="2">Belongs to the threonine aldolase family.</text>
</comment>
<dbReference type="FunFam" id="3.90.1150.10:FF:000041">
    <property type="entry name" value="Low-specificity L-threonine aldolase"/>
    <property type="match status" value="1"/>
</dbReference>
<organism evidence="7 8">
    <name type="scientific">Alkaliphilus peptidifermentans DSM 18978</name>
    <dbReference type="NCBI Taxonomy" id="1120976"/>
    <lineage>
        <taxon>Bacteria</taxon>
        <taxon>Bacillati</taxon>
        <taxon>Bacillota</taxon>
        <taxon>Clostridia</taxon>
        <taxon>Peptostreptococcales</taxon>
        <taxon>Natronincolaceae</taxon>
        <taxon>Alkaliphilus</taxon>
    </lineage>
</organism>
<dbReference type="GO" id="GO:0005829">
    <property type="term" value="C:cytosol"/>
    <property type="evidence" value="ECO:0007669"/>
    <property type="project" value="TreeGrafter"/>
</dbReference>
<protein>
    <submittedName>
        <fullName evidence="7">L-threonine aldolase</fullName>
    </submittedName>
</protein>
<evidence type="ECO:0000259" key="6">
    <source>
        <dbReference type="Pfam" id="PF01212"/>
    </source>
</evidence>
<dbReference type="OrthoDB" id="9774495at2"/>
<dbReference type="PIRSF" id="PIRSF017617">
    <property type="entry name" value="Thr_aldolase"/>
    <property type="match status" value="1"/>
</dbReference>
<name>A0A1G5H0A2_9FIRM</name>
<dbReference type="InterPro" id="IPR001597">
    <property type="entry name" value="ArAA_b-elim_lyase/Thr_aldolase"/>
</dbReference>
<comment type="cofactor">
    <cofactor evidence="1">
        <name>pyridoxal 5'-phosphate</name>
        <dbReference type="ChEBI" id="CHEBI:597326"/>
    </cofactor>
</comment>
<dbReference type="NCBIfam" id="NF041359">
    <property type="entry name" value="GntG_guanitoxin"/>
    <property type="match status" value="1"/>
</dbReference>
<dbReference type="GO" id="GO:0008732">
    <property type="term" value="F:L-allo-threonine aldolase activity"/>
    <property type="evidence" value="ECO:0007669"/>
    <property type="project" value="TreeGrafter"/>
</dbReference>
<reference evidence="7 8" key="1">
    <citation type="submission" date="2016-10" db="EMBL/GenBank/DDBJ databases">
        <authorList>
            <person name="de Groot N.N."/>
        </authorList>
    </citation>
    <scope>NUCLEOTIDE SEQUENCE [LARGE SCALE GENOMIC DNA]</scope>
    <source>
        <strain evidence="7 8">DSM 18978</strain>
    </source>
</reference>
<dbReference type="FunFam" id="3.40.640.10:FF:000030">
    <property type="entry name" value="Low-specificity L-threonine aldolase"/>
    <property type="match status" value="1"/>
</dbReference>
<evidence type="ECO:0000256" key="4">
    <source>
        <dbReference type="ARBA" id="ARBA00023239"/>
    </source>
</evidence>
<dbReference type="Gene3D" id="3.40.640.10">
    <property type="entry name" value="Type I PLP-dependent aspartate aminotransferase-like (Major domain)"/>
    <property type="match status" value="1"/>
</dbReference>
<dbReference type="InterPro" id="IPR015421">
    <property type="entry name" value="PyrdxlP-dep_Trfase_major"/>
</dbReference>
<feature type="domain" description="Aromatic amino acid beta-eliminating lyase/threonine aldolase" evidence="6">
    <location>
        <begin position="5"/>
        <end position="288"/>
    </location>
</feature>
<dbReference type="GO" id="GO:0006567">
    <property type="term" value="P:L-threonine catabolic process"/>
    <property type="evidence" value="ECO:0007669"/>
    <property type="project" value="TreeGrafter"/>
</dbReference>
<dbReference type="RefSeq" id="WP_091542660.1">
    <property type="nucleotide sequence ID" value="NZ_FMUS01000010.1"/>
</dbReference>
<dbReference type="Pfam" id="PF01212">
    <property type="entry name" value="Beta_elim_lyase"/>
    <property type="match status" value="1"/>
</dbReference>
<dbReference type="STRING" id="1120976.SAMN03080606_01861"/>
<evidence type="ECO:0000313" key="7">
    <source>
        <dbReference type="EMBL" id="SCY57282.1"/>
    </source>
</evidence>
<dbReference type="NCBIfam" id="NF007825">
    <property type="entry name" value="PRK10534.1"/>
    <property type="match status" value="1"/>
</dbReference>
<evidence type="ECO:0000256" key="5">
    <source>
        <dbReference type="PIRSR" id="PIRSR017617-1"/>
    </source>
</evidence>
<keyword evidence="8" id="KW-1185">Reference proteome</keyword>
<dbReference type="Proteomes" id="UP000198636">
    <property type="component" value="Unassembled WGS sequence"/>
</dbReference>
<dbReference type="PANTHER" id="PTHR48097">
    <property type="entry name" value="L-THREONINE ALDOLASE-RELATED"/>
    <property type="match status" value="1"/>
</dbReference>
<dbReference type="InterPro" id="IPR015422">
    <property type="entry name" value="PyrdxlP-dep_Trfase_small"/>
</dbReference>
<evidence type="ECO:0000313" key="8">
    <source>
        <dbReference type="Proteomes" id="UP000198636"/>
    </source>
</evidence>
<evidence type="ECO:0000256" key="2">
    <source>
        <dbReference type="ARBA" id="ARBA00006966"/>
    </source>
</evidence>
<dbReference type="Gene3D" id="3.90.1150.10">
    <property type="entry name" value="Aspartate Aminotransferase, domain 1"/>
    <property type="match status" value="1"/>
</dbReference>
<dbReference type="InterPro" id="IPR023603">
    <property type="entry name" value="Low_specificity_L-TA-like"/>
</dbReference>
<feature type="modified residue" description="N6-(pyridoxal phosphate)lysine" evidence="5">
    <location>
        <position position="201"/>
    </location>
</feature>